<evidence type="ECO:0000313" key="2">
    <source>
        <dbReference type="Proteomes" id="UP000480178"/>
    </source>
</evidence>
<dbReference type="InterPro" id="IPR011060">
    <property type="entry name" value="RibuloseP-bd_barrel"/>
</dbReference>
<proteinExistence type="predicted"/>
<reference evidence="1 2" key="1">
    <citation type="submission" date="2020-01" db="EMBL/GenBank/DDBJ databases">
        <authorList>
            <person name="Kim M.K."/>
        </authorList>
    </citation>
    <scope>NUCLEOTIDE SEQUENCE [LARGE SCALE GENOMIC DNA]</scope>
    <source>
        <strain evidence="1 2">172606-1</strain>
    </source>
</reference>
<protein>
    <submittedName>
        <fullName evidence="1">N-(5'-phosphoribosyl)anthranilate isomerase</fullName>
    </submittedName>
</protein>
<keyword evidence="2" id="KW-1185">Reference proteome</keyword>
<dbReference type="KEGG" id="rhoz:GXP67_35255"/>
<dbReference type="GO" id="GO:0016853">
    <property type="term" value="F:isomerase activity"/>
    <property type="evidence" value="ECO:0007669"/>
    <property type="project" value="UniProtKB-KW"/>
</dbReference>
<dbReference type="RefSeq" id="WP_162447486.1">
    <property type="nucleotide sequence ID" value="NZ_CP048222.1"/>
</dbReference>
<keyword evidence="1" id="KW-0413">Isomerase</keyword>
<gene>
    <name evidence="1" type="ORF">GXP67_35255</name>
</gene>
<organism evidence="1 2">
    <name type="scientific">Rhodocytophaga rosea</name>
    <dbReference type="NCBI Taxonomy" id="2704465"/>
    <lineage>
        <taxon>Bacteria</taxon>
        <taxon>Pseudomonadati</taxon>
        <taxon>Bacteroidota</taxon>
        <taxon>Cytophagia</taxon>
        <taxon>Cytophagales</taxon>
        <taxon>Rhodocytophagaceae</taxon>
        <taxon>Rhodocytophaga</taxon>
    </lineage>
</organism>
<name>A0A6C0GTQ7_9BACT</name>
<dbReference type="Gene3D" id="3.20.20.70">
    <property type="entry name" value="Aldolase class I"/>
    <property type="match status" value="1"/>
</dbReference>
<dbReference type="Proteomes" id="UP000480178">
    <property type="component" value="Chromosome"/>
</dbReference>
<sequence length="205" mass="22891">MALKTIVIVNGITNLSDARYCAGMGVEMLGFELDASSPGYVEPQTFKVINEWVAGIKKVGELPRAEYTDLKSLLATYSLDYLQTEDSDNWEELHSAGIPLICKVIWQERWTITDFQQKYKPVAPYVDFFLVEVISFTEELLVTIGEVTALYPVLLDAGGMLVDVEKLLADTSIKGIALKGSHEIRPGLKDFDQLAQILEQLEVED</sequence>
<dbReference type="InterPro" id="IPR013785">
    <property type="entry name" value="Aldolase_TIM"/>
</dbReference>
<dbReference type="SUPFAM" id="SSF51366">
    <property type="entry name" value="Ribulose-phoshate binding barrel"/>
    <property type="match status" value="1"/>
</dbReference>
<accession>A0A6C0GTQ7</accession>
<dbReference type="AlphaFoldDB" id="A0A6C0GTQ7"/>
<dbReference type="EMBL" id="CP048222">
    <property type="protein sequence ID" value="QHT71551.1"/>
    <property type="molecule type" value="Genomic_DNA"/>
</dbReference>
<evidence type="ECO:0000313" key="1">
    <source>
        <dbReference type="EMBL" id="QHT71551.1"/>
    </source>
</evidence>